<evidence type="ECO:0000259" key="1">
    <source>
        <dbReference type="Pfam" id="PF21916"/>
    </source>
</evidence>
<sequence length="364" mass="38898">MSAGDKFIIPSMGAGTAVLMGQLSKGTGNTLNLPDGMVNIGGHGKGYLLNAQTNWDPLTAGNNDGSFSAFTLGDDIYLYATQDPTGIAKIVASRNATYPDSKTAESTRKIGGFHYGRVRGASDYGVPVDGGGTPYGTGWEANVVEGIVPNSAWDLTNRPKCDPSGMVKVGSMWVDIYPTSAAEPVAVFNQKLAAGKAQSAYGVTPLTGTEGLNWYTFTELARRSDKRMLSYEEWCAVAEGSPQGNAADNINAWTKIENTGRTMTGAVYRAISVNNVVECVGNVWEWTNCQVVRSDNDVNWAYRDIMPGAEVGQIYMLSDTQFVNVLAGGHWARGELAGSRCAALDHNAWNVAAYIGVRFACDNL</sequence>
<accession>A0ABM7PBC3</accession>
<dbReference type="EMBL" id="AP024488">
    <property type="protein sequence ID" value="BCS94493.1"/>
    <property type="molecule type" value="Genomic_DNA"/>
</dbReference>
<dbReference type="SUPFAM" id="SSF141658">
    <property type="entry name" value="Bacteriophage trimeric proteins domain"/>
    <property type="match status" value="1"/>
</dbReference>
<dbReference type="InterPro" id="IPR054114">
    <property type="entry name" value="Mtd_2nd"/>
</dbReference>
<protein>
    <recommendedName>
        <fullName evidence="1">Major tropism determinant second domain-containing protein</fullName>
    </recommendedName>
</protein>
<reference evidence="2 3" key="1">
    <citation type="submission" date="2021-02" db="EMBL/GenBank/DDBJ databases">
        <title>Complete genome of Desulfoluna sp. strain ASN36.</title>
        <authorList>
            <person name="Takahashi A."/>
            <person name="Kojima H."/>
            <person name="Fukui M."/>
        </authorList>
    </citation>
    <scope>NUCLEOTIDE SEQUENCE [LARGE SCALE GENOMIC DNA]</scope>
    <source>
        <strain evidence="2 3">ASN36</strain>
    </source>
</reference>
<dbReference type="Gene3D" id="3.90.1580.10">
    <property type="entry name" value="paralog of FGE (formylglycine-generating enzyme)"/>
    <property type="match status" value="1"/>
</dbReference>
<feature type="domain" description="Major tropism determinant second" evidence="1">
    <location>
        <begin position="30"/>
        <end position="139"/>
    </location>
</feature>
<gene>
    <name evidence="2" type="ORF">DSLASN_01250</name>
</gene>
<dbReference type="InterPro" id="IPR016187">
    <property type="entry name" value="CTDL_fold"/>
</dbReference>
<proteinExistence type="predicted"/>
<evidence type="ECO:0000313" key="3">
    <source>
        <dbReference type="Proteomes" id="UP001320148"/>
    </source>
</evidence>
<dbReference type="RefSeq" id="WP_236890809.1">
    <property type="nucleotide sequence ID" value="NZ_AP024488.1"/>
</dbReference>
<dbReference type="Gene3D" id="2.80.20.10">
    <property type="entry name" value="Tail fiber receptor-binding protein"/>
    <property type="match status" value="1"/>
</dbReference>
<dbReference type="Proteomes" id="UP001320148">
    <property type="component" value="Chromosome"/>
</dbReference>
<organism evidence="2 3">
    <name type="scientific">Desulfoluna limicola</name>
    <dbReference type="NCBI Taxonomy" id="2810562"/>
    <lineage>
        <taxon>Bacteria</taxon>
        <taxon>Pseudomonadati</taxon>
        <taxon>Thermodesulfobacteriota</taxon>
        <taxon>Desulfobacteria</taxon>
        <taxon>Desulfobacterales</taxon>
        <taxon>Desulfolunaceae</taxon>
        <taxon>Desulfoluna</taxon>
    </lineage>
</organism>
<evidence type="ECO:0000313" key="2">
    <source>
        <dbReference type="EMBL" id="BCS94493.1"/>
    </source>
</evidence>
<dbReference type="Pfam" id="PF21916">
    <property type="entry name" value="mtd_2nd"/>
    <property type="match status" value="1"/>
</dbReference>
<dbReference type="SUPFAM" id="SSF56436">
    <property type="entry name" value="C-type lectin-like"/>
    <property type="match status" value="1"/>
</dbReference>
<name>A0ABM7PBC3_9BACT</name>
<dbReference type="InterPro" id="IPR042095">
    <property type="entry name" value="SUMF_sf"/>
</dbReference>
<keyword evidence="3" id="KW-1185">Reference proteome</keyword>